<dbReference type="Proteomes" id="UP001560267">
    <property type="component" value="Unassembled WGS sequence"/>
</dbReference>
<sequence>MRLDKQPVLVIDQANEHFIVFEKSFEEERRNHVYLEQWRSLPLS</sequence>
<accession>A0ABV3Y4G8</accession>
<comment type="caution">
    <text evidence="1">The sequence shown here is derived from an EMBL/GenBank/DDBJ whole genome shotgun (WGS) entry which is preliminary data.</text>
</comment>
<dbReference type="RefSeq" id="WP_298405293.1">
    <property type="nucleotide sequence ID" value="NZ_JBFSHR010000054.1"/>
</dbReference>
<evidence type="ECO:0000313" key="1">
    <source>
        <dbReference type="EMBL" id="MEX6430459.1"/>
    </source>
</evidence>
<evidence type="ECO:0000313" key="2">
    <source>
        <dbReference type="Proteomes" id="UP001560267"/>
    </source>
</evidence>
<name>A0ABV3Y4G8_9ACTN</name>
<organism evidence="1 2">
    <name type="scientific">Ferrimicrobium acidiphilum</name>
    <dbReference type="NCBI Taxonomy" id="121039"/>
    <lineage>
        <taxon>Bacteria</taxon>
        <taxon>Bacillati</taxon>
        <taxon>Actinomycetota</taxon>
        <taxon>Acidimicrobiia</taxon>
        <taxon>Acidimicrobiales</taxon>
        <taxon>Acidimicrobiaceae</taxon>
        <taxon>Ferrimicrobium</taxon>
    </lineage>
</organism>
<proteinExistence type="predicted"/>
<keyword evidence="2" id="KW-1185">Reference proteome</keyword>
<gene>
    <name evidence="1" type="ORF">AB6A68_11545</name>
</gene>
<reference evidence="1 2" key="1">
    <citation type="submission" date="2024-07" db="EMBL/GenBank/DDBJ databases">
        <title>Draft Genome Sequence of Ferrimicrobium acidiphilum Strain YE2023, Isolated from a Pulp of Bioleach Reactor.</title>
        <authorList>
            <person name="Elkina Y.A."/>
            <person name="Bulaeva A.G."/>
            <person name="Beletsky A.V."/>
            <person name="Mardanov A.V."/>
        </authorList>
    </citation>
    <scope>NUCLEOTIDE SEQUENCE [LARGE SCALE GENOMIC DNA]</scope>
    <source>
        <strain evidence="1 2">YE2023</strain>
    </source>
</reference>
<dbReference type="EMBL" id="JBFSHR010000054">
    <property type="protein sequence ID" value="MEX6430459.1"/>
    <property type="molecule type" value="Genomic_DNA"/>
</dbReference>
<protein>
    <submittedName>
        <fullName evidence="1">Uncharacterized protein</fullName>
    </submittedName>
</protein>